<dbReference type="EMBL" id="VEVO01000010">
    <property type="protein sequence ID" value="KAF0036601.1"/>
    <property type="molecule type" value="Genomic_DNA"/>
</dbReference>
<feature type="compositionally biased region" description="Basic and acidic residues" evidence="2">
    <location>
        <begin position="1"/>
        <end position="19"/>
    </location>
</feature>
<evidence type="ECO:0000313" key="3">
    <source>
        <dbReference type="EMBL" id="KAF0036601.1"/>
    </source>
</evidence>
<feature type="compositionally biased region" description="Basic and acidic residues" evidence="2">
    <location>
        <begin position="181"/>
        <end position="191"/>
    </location>
</feature>
<dbReference type="AlphaFoldDB" id="A0A6A4T024"/>
<name>A0A6A4T024_SCOMX</name>
<reference evidence="3 4" key="1">
    <citation type="submission" date="2019-06" db="EMBL/GenBank/DDBJ databases">
        <title>Draft genomes of female and male turbot (Scophthalmus maximus).</title>
        <authorList>
            <person name="Xu H."/>
            <person name="Xu X.-W."/>
            <person name="Shao C."/>
            <person name="Chen S."/>
        </authorList>
    </citation>
    <scope>NUCLEOTIDE SEQUENCE [LARGE SCALE GENOMIC DNA]</scope>
    <source>
        <strain evidence="3">Ysfricsl-2016a</strain>
        <tissue evidence="3">Blood</tissue>
    </source>
</reference>
<evidence type="ECO:0000313" key="4">
    <source>
        <dbReference type="Proteomes" id="UP000438429"/>
    </source>
</evidence>
<feature type="region of interest" description="Disordered" evidence="2">
    <location>
        <begin position="1"/>
        <end position="32"/>
    </location>
</feature>
<dbReference type="PANTHER" id="PTHR11505">
    <property type="entry name" value="L1 TRANSPOSABLE ELEMENT-RELATED"/>
    <property type="match status" value="1"/>
</dbReference>
<dbReference type="InterPro" id="IPR004244">
    <property type="entry name" value="Transposase_22"/>
</dbReference>
<sequence>MKGRTRQKEKGQNSPEREAATMSDCHGGDDALPPDLDRLRAVLLSDLTTTFTTTMKMVVGEALNPISAALEDVKSTTNSLNLKITGIETAVSDHSDRIAALEVKCASLQSENAQLMSKTEDLESRSRRNNIRVIGIPEKAEGADPVKFMAIFLLRSLAPASFPPPRSLTEHTASARRARRMREGVPDREYSLSDSTTSALGNAF</sequence>
<protein>
    <submittedName>
        <fullName evidence="3">Uncharacterized protein</fullName>
    </submittedName>
</protein>
<gene>
    <name evidence="3" type="ORF">F2P81_011913</name>
</gene>
<evidence type="ECO:0000256" key="1">
    <source>
        <dbReference type="SAM" id="Coils"/>
    </source>
</evidence>
<feature type="compositionally biased region" description="Polar residues" evidence="2">
    <location>
        <begin position="192"/>
        <end position="204"/>
    </location>
</feature>
<evidence type="ECO:0000256" key="2">
    <source>
        <dbReference type="SAM" id="MobiDB-lite"/>
    </source>
</evidence>
<organism evidence="3 4">
    <name type="scientific">Scophthalmus maximus</name>
    <name type="common">Turbot</name>
    <name type="synonym">Psetta maxima</name>
    <dbReference type="NCBI Taxonomy" id="52904"/>
    <lineage>
        <taxon>Eukaryota</taxon>
        <taxon>Metazoa</taxon>
        <taxon>Chordata</taxon>
        <taxon>Craniata</taxon>
        <taxon>Vertebrata</taxon>
        <taxon>Euteleostomi</taxon>
        <taxon>Actinopterygii</taxon>
        <taxon>Neopterygii</taxon>
        <taxon>Teleostei</taxon>
        <taxon>Neoteleostei</taxon>
        <taxon>Acanthomorphata</taxon>
        <taxon>Carangaria</taxon>
        <taxon>Pleuronectiformes</taxon>
        <taxon>Pleuronectoidei</taxon>
        <taxon>Scophthalmidae</taxon>
        <taxon>Scophthalmus</taxon>
    </lineage>
</organism>
<feature type="coiled-coil region" evidence="1">
    <location>
        <begin position="91"/>
        <end position="125"/>
    </location>
</feature>
<accession>A0A6A4T024</accession>
<proteinExistence type="predicted"/>
<comment type="caution">
    <text evidence="3">The sequence shown here is derived from an EMBL/GenBank/DDBJ whole genome shotgun (WGS) entry which is preliminary data.</text>
</comment>
<keyword evidence="1" id="KW-0175">Coiled coil</keyword>
<dbReference type="Gene3D" id="3.30.70.1820">
    <property type="entry name" value="L1 transposable element, RRM domain"/>
    <property type="match status" value="1"/>
</dbReference>
<feature type="region of interest" description="Disordered" evidence="2">
    <location>
        <begin position="163"/>
        <end position="204"/>
    </location>
</feature>
<dbReference type="Proteomes" id="UP000438429">
    <property type="component" value="Unassembled WGS sequence"/>
</dbReference>